<name>A0A7E4VN52_PANRE</name>
<evidence type="ECO:0000313" key="1">
    <source>
        <dbReference type="Proteomes" id="UP000492821"/>
    </source>
</evidence>
<dbReference type="WBParaSite" id="Pan_g22182.t1">
    <property type="protein sequence ID" value="Pan_g22182.t1"/>
    <property type="gene ID" value="Pan_g22182"/>
</dbReference>
<dbReference type="AlphaFoldDB" id="A0A7E4VN52"/>
<protein>
    <submittedName>
        <fullName evidence="2">HYPK_UBA domain-containing protein</fullName>
    </submittedName>
</protein>
<sequence length="120" mass="13224">MSTTETTSESVDTIMTESVDRHQRYKDIENDVGGTLNEIETTLSKIEKSFDAASEDDEPVDEDISGYVQLGDEVDADTTSATKSDDAYDVYAEIAKNSDKGSAEERKASYQNIINALRNL</sequence>
<keyword evidence="1" id="KW-1185">Reference proteome</keyword>
<reference evidence="1" key="1">
    <citation type="journal article" date="2013" name="Genetics">
        <title>The draft genome and transcriptome of Panagrellus redivivus are shaped by the harsh demands of a free-living lifestyle.</title>
        <authorList>
            <person name="Srinivasan J."/>
            <person name="Dillman A.R."/>
            <person name="Macchietto M.G."/>
            <person name="Heikkinen L."/>
            <person name="Lakso M."/>
            <person name="Fracchia K.M."/>
            <person name="Antoshechkin I."/>
            <person name="Mortazavi A."/>
            <person name="Wong G."/>
            <person name="Sternberg P.W."/>
        </authorList>
    </citation>
    <scope>NUCLEOTIDE SEQUENCE [LARGE SCALE GENOMIC DNA]</scope>
    <source>
        <strain evidence="1">MT8872</strain>
    </source>
</reference>
<dbReference type="Proteomes" id="UP000492821">
    <property type="component" value="Unassembled WGS sequence"/>
</dbReference>
<accession>A0A7E4VN52</accession>
<organism evidence="1 2">
    <name type="scientific">Panagrellus redivivus</name>
    <name type="common">Microworm</name>
    <dbReference type="NCBI Taxonomy" id="6233"/>
    <lineage>
        <taxon>Eukaryota</taxon>
        <taxon>Metazoa</taxon>
        <taxon>Ecdysozoa</taxon>
        <taxon>Nematoda</taxon>
        <taxon>Chromadorea</taxon>
        <taxon>Rhabditida</taxon>
        <taxon>Tylenchina</taxon>
        <taxon>Panagrolaimomorpha</taxon>
        <taxon>Panagrolaimoidea</taxon>
        <taxon>Panagrolaimidae</taxon>
        <taxon>Panagrellus</taxon>
    </lineage>
</organism>
<reference evidence="2" key="2">
    <citation type="submission" date="2020-10" db="UniProtKB">
        <authorList>
            <consortium name="WormBaseParasite"/>
        </authorList>
    </citation>
    <scope>IDENTIFICATION</scope>
</reference>
<proteinExistence type="predicted"/>
<evidence type="ECO:0000313" key="2">
    <source>
        <dbReference type="WBParaSite" id="Pan_g22182.t1"/>
    </source>
</evidence>